<reference evidence="1 2" key="1">
    <citation type="submission" date="2012-02" db="EMBL/GenBank/DDBJ databases">
        <title>The Genome Sequence of Bacteroides cellulosilyticus CL02T12C19.</title>
        <authorList>
            <consortium name="The Broad Institute Genome Sequencing Platform"/>
            <person name="Earl A."/>
            <person name="Ward D."/>
            <person name="Feldgarden M."/>
            <person name="Gevers D."/>
            <person name="Zitomersky N.L."/>
            <person name="Coyne M.J."/>
            <person name="Comstock L.E."/>
            <person name="Young S.K."/>
            <person name="Zeng Q."/>
            <person name="Gargeya S."/>
            <person name="Fitzgerald M."/>
            <person name="Haas B."/>
            <person name="Abouelleil A."/>
            <person name="Alvarado L."/>
            <person name="Arachchi H.M."/>
            <person name="Berlin A."/>
            <person name="Chapman S.B."/>
            <person name="Gearin G."/>
            <person name="Goldberg J."/>
            <person name="Griggs A."/>
            <person name="Gujja S."/>
            <person name="Hansen M."/>
            <person name="Heiman D."/>
            <person name="Howarth C."/>
            <person name="Larimer J."/>
            <person name="Lui A."/>
            <person name="MacDonald P.J.P."/>
            <person name="McCowen C."/>
            <person name="Montmayeur A."/>
            <person name="Murphy C."/>
            <person name="Neiman D."/>
            <person name="Pearson M."/>
            <person name="Priest M."/>
            <person name="Roberts A."/>
            <person name="Saif S."/>
            <person name="Shea T."/>
            <person name="Sisk P."/>
            <person name="Stolte C."/>
            <person name="Sykes S."/>
            <person name="Wortman J."/>
            <person name="Nusbaum C."/>
            <person name="Birren B."/>
        </authorList>
    </citation>
    <scope>NUCLEOTIDE SEQUENCE [LARGE SCALE GENOMIC DNA]</scope>
    <source>
        <strain evidence="1 2">CL02T12C19</strain>
    </source>
</reference>
<organism evidence="1 2">
    <name type="scientific">Bacteroides cellulosilyticus CL02T12C19</name>
    <dbReference type="NCBI Taxonomy" id="997874"/>
    <lineage>
        <taxon>Bacteria</taxon>
        <taxon>Pseudomonadati</taxon>
        <taxon>Bacteroidota</taxon>
        <taxon>Bacteroidia</taxon>
        <taxon>Bacteroidales</taxon>
        <taxon>Bacteroidaceae</taxon>
        <taxon>Bacteroides</taxon>
    </lineage>
</organism>
<keyword evidence="2" id="KW-1185">Reference proteome</keyword>
<evidence type="ECO:0000313" key="2">
    <source>
        <dbReference type="Proteomes" id="UP000003741"/>
    </source>
</evidence>
<protein>
    <submittedName>
        <fullName evidence="1">Uncharacterized protein</fullName>
    </submittedName>
</protein>
<proteinExistence type="predicted"/>
<dbReference type="AlphaFoldDB" id="I9R305"/>
<gene>
    <name evidence="1" type="ORF">HMPREF1062_00940</name>
</gene>
<dbReference type="EMBL" id="AGXG01000019">
    <property type="protein sequence ID" value="EIY36701.1"/>
    <property type="molecule type" value="Genomic_DNA"/>
</dbReference>
<name>I9R305_9BACE</name>
<accession>I9R305</accession>
<comment type="caution">
    <text evidence="1">The sequence shown here is derived from an EMBL/GenBank/DDBJ whole genome shotgun (WGS) entry which is preliminary data.</text>
</comment>
<dbReference type="Proteomes" id="UP000003741">
    <property type="component" value="Unassembled WGS sequence"/>
</dbReference>
<dbReference type="HOGENOM" id="CLU_1902445_0_0_10"/>
<sequence length="133" mass="15657">MGNWYADDTDKTDELGLKFPFGMQVIFQTRMTRITRILKAALCLLHLIRMEKKRSVSSASSASEKLLACRRENLLQRYAAKLSFIEYKIHCQYQANECRKMIPMQAFTFKKDSSKYSENNKSNHLLNYLQLYQ</sequence>
<evidence type="ECO:0000313" key="1">
    <source>
        <dbReference type="EMBL" id="EIY36701.1"/>
    </source>
</evidence>